<keyword evidence="5" id="KW-0812">Transmembrane</keyword>
<keyword evidence="8" id="KW-0472">Membrane</keyword>
<dbReference type="PANTHER" id="PTHR11923:SF69">
    <property type="entry name" value="SENSORY NEURON MEMBRANE PROTEIN 1"/>
    <property type="match status" value="1"/>
</dbReference>
<evidence type="ECO:0000256" key="8">
    <source>
        <dbReference type="ARBA" id="ARBA00023136"/>
    </source>
</evidence>
<keyword evidence="6" id="KW-0552">Olfaction</keyword>
<dbReference type="AlphaFoldDB" id="A0A1B6EK73"/>
<reference evidence="12" key="1">
    <citation type="submission" date="2015-11" db="EMBL/GenBank/DDBJ databases">
        <title>De novo transcriptome assembly of four potential Pierce s Disease insect vectors from Arizona vineyards.</title>
        <authorList>
            <person name="Tassone E.E."/>
        </authorList>
    </citation>
    <scope>NUCLEOTIDE SEQUENCE</scope>
</reference>
<evidence type="ECO:0000256" key="10">
    <source>
        <dbReference type="ARBA" id="ARBA00023170"/>
    </source>
</evidence>
<gene>
    <name evidence="12" type="ORF">g.44996</name>
</gene>
<dbReference type="GO" id="GO:0007608">
    <property type="term" value="P:sensory perception of smell"/>
    <property type="evidence" value="ECO:0007669"/>
    <property type="project" value="UniProtKB-KW"/>
</dbReference>
<dbReference type="EMBL" id="GECZ01031456">
    <property type="protein sequence ID" value="JAS38313.1"/>
    <property type="molecule type" value="Transcribed_RNA"/>
</dbReference>
<keyword evidence="11" id="KW-0325">Glycoprotein</keyword>
<evidence type="ECO:0000256" key="11">
    <source>
        <dbReference type="ARBA" id="ARBA00023180"/>
    </source>
</evidence>
<dbReference type="GO" id="GO:0005886">
    <property type="term" value="C:plasma membrane"/>
    <property type="evidence" value="ECO:0007669"/>
    <property type="project" value="UniProtKB-SubCell"/>
</dbReference>
<name>A0A1B6EK73_9HEMI</name>
<dbReference type="InterPro" id="IPR002159">
    <property type="entry name" value="CD36_fam"/>
</dbReference>
<organism evidence="12">
    <name type="scientific">Cuerna arida</name>
    <dbReference type="NCBI Taxonomy" id="1464854"/>
    <lineage>
        <taxon>Eukaryota</taxon>
        <taxon>Metazoa</taxon>
        <taxon>Ecdysozoa</taxon>
        <taxon>Arthropoda</taxon>
        <taxon>Hexapoda</taxon>
        <taxon>Insecta</taxon>
        <taxon>Pterygota</taxon>
        <taxon>Neoptera</taxon>
        <taxon>Paraneoptera</taxon>
        <taxon>Hemiptera</taxon>
        <taxon>Auchenorrhyncha</taxon>
        <taxon>Membracoidea</taxon>
        <taxon>Cicadellidae</taxon>
        <taxon>Cicadellinae</taxon>
        <taxon>Proconiini</taxon>
        <taxon>Cuerna</taxon>
    </lineage>
</organism>
<keyword evidence="7" id="KW-1133">Transmembrane helix</keyword>
<dbReference type="Pfam" id="PF01130">
    <property type="entry name" value="CD36"/>
    <property type="match status" value="1"/>
</dbReference>
<evidence type="ECO:0000256" key="7">
    <source>
        <dbReference type="ARBA" id="ARBA00022989"/>
    </source>
</evidence>
<feature type="non-terminal residue" evidence="12">
    <location>
        <position position="125"/>
    </location>
</feature>
<comment type="similarity">
    <text evidence="2">Belongs to the CD36 family.</text>
</comment>
<feature type="non-terminal residue" evidence="12">
    <location>
        <position position="1"/>
    </location>
</feature>
<proteinExistence type="inferred from homology"/>
<evidence type="ECO:0000256" key="1">
    <source>
        <dbReference type="ARBA" id="ARBA00004651"/>
    </source>
</evidence>
<accession>A0A1B6EK73</accession>
<keyword evidence="9" id="KW-1015">Disulfide bond</keyword>
<keyword evidence="10" id="KW-0675">Receptor</keyword>
<evidence type="ECO:0000256" key="5">
    <source>
        <dbReference type="ARBA" id="ARBA00022692"/>
    </source>
</evidence>
<dbReference type="GO" id="GO:0005044">
    <property type="term" value="F:scavenger receptor activity"/>
    <property type="evidence" value="ECO:0007669"/>
    <property type="project" value="TreeGrafter"/>
</dbReference>
<comment type="subcellular location">
    <subcellularLocation>
        <location evidence="1">Cell membrane</location>
        <topology evidence="1">Multi-pass membrane protein</topology>
    </subcellularLocation>
</comment>
<evidence type="ECO:0000256" key="3">
    <source>
        <dbReference type="ARBA" id="ARBA00022475"/>
    </source>
</evidence>
<evidence type="ECO:0000256" key="4">
    <source>
        <dbReference type="ARBA" id="ARBA00022606"/>
    </source>
</evidence>
<protein>
    <submittedName>
        <fullName evidence="12">Uncharacterized protein</fullName>
    </submittedName>
</protein>
<evidence type="ECO:0000256" key="6">
    <source>
        <dbReference type="ARBA" id="ARBA00022725"/>
    </source>
</evidence>
<dbReference type="PANTHER" id="PTHR11923">
    <property type="entry name" value="SCAVENGER RECEPTOR CLASS B TYPE-1 SR-B1"/>
    <property type="match status" value="1"/>
</dbReference>
<keyword evidence="4" id="KW-0716">Sensory transduction</keyword>
<dbReference type="GO" id="GO:0005737">
    <property type="term" value="C:cytoplasm"/>
    <property type="evidence" value="ECO:0007669"/>
    <property type="project" value="TreeGrafter"/>
</dbReference>
<evidence type="ECO:0000256" key="2">
    <source>
        <dbReference type="ARBA" id="ARBA00010532"/>
    </source>
</evidence>
<evidence type="ECO:0000313" key="12">
    <source>
        <dbReference type="EMBL" id="JAS38313.1"/>
    </source>
</evidence>
<sequence>QKKVIGNQINLGPEKDSRRMWMHLPTFDFNVYIFNVTNSAEVLQGGKPVLDQIGPYCYKEVKDKLNLHEDASTDTITYSARTTWTASQADENCPSSYLTGDEVVVIPNVPLLATLMLAEKDFPLP</sequence>
<keyword evidence="3" id="KW-1003">Cell membrane</keyword>
<evidence type="ECO:0000256" key="9">
    <source>
        <dbReference type="ARBA" id="ARBA00023157"/>
    </source>
</evidence>